<keyword evidence="2" id="KW-1185">Reference proteome</keyword>
<sequence length="323" mass="36380">MSHKTKVPDSLQDNIQLSKLSDNVYAVDLSQSYCVGTVPNGGYVASVFLRVAERHLEKNNQPDTLTATWTYLSRAQVGHARLLVQESKIGRGTSVLHVSLHQNKLLDVAPWISSESKAEVVAYMTNGNIAQEQGVSLPTQWALSNPPPGADLEKVKKGEDPRWVRMNGRPIMKRIPMFEHLEYYQRKEGHVLPTTQDFWVRLAHPENLTPMHLGYIADALPPLMVESYRPNSKDDPIPPGGFAINKGFWYPTLSMSLDVKKRLPSQGTEWLRLRAVSRTIVNGRYDAEVLMFDQDGDLLAISNHMAMALDFERNLGQRGRPKI</sequence>
<dbReference type="Proteomes" id="UP001163324">
    <property type="component" value="Chromosome 9"/>
</dbReference>
<gene>
    <name evidence="1" type="ORF">N3K66_008665</name>
</gene>
<name>A0ACC0UQU4_9HYPO</name>
<reference evidence="1" key="1">
    <citation type="submission" date="2022-10" db="EMBL/GenBank/DDBJ databases">
        <title>Complete Genome of Trichothecium roseum strain YXFP-22015, a Plant Pathogen Isolated from Citrus.</title>
        <authorList>
            <person name="Wang Y."/>
            <person name="Zhu L."/>
        </authorList>
    </citation>
    <scope>NUCLEOTIDE SEQUENCE</scope>
    <source>
        <strain evidence="1">YXFP-22015</strain>
    </source>
</reference>
<proteinExistence type="predicted"/>
<comment type="caution">
    <text evidence="1">The sequence shown here is derived from an EMBL/GenBank/DDBJ whole genome shotgun (WGS) entry which is preliminary data.</text>
</comment>
<dbReference type="EMBL" id="CM047948">
    <property type="protein sequence ID" value="KAI9896493.1"/>
    <property type="molecule type" value="Genomic_DNA"/>
</dbReference>
<organism evidence="1 2">
    <name type="scientific">Trichothecium roseum</name>
    <dbReference type="NCBI Taxonomy" id="47278"/>
    <lineage>
        <taxon>Eukaryota</taxon>
        <taxon>Fungi</taxon>
        <taxon>Dikarya</taxon>
        <taxon>Ascomycota</taxon>
        <taxon>Pezizomycotina</taxon>
        <taxon>Sordariomycetes</taxon>
        <taxon>Hypocreomycetidae</taxon>
        <taxon>Hypocreales</taxon>
        <taxon>Hypocreales incertae sedis</taxon>
        <taxon>Trichothecium</taxon>
    </lineage>
</organism>
<protein>
    <submittedName>
        <fullName evidence="1">Uncharacterized protein</fullName>
    </submittedName>
</protein>
<evidence type="ECO:0000313" key="2">
    <source>
        <dbReference type="Proteomes" id="UP001163324"/>
    </source>
</evidence>
<evidence type="ECO:0000313" key="1">
    <source>
        <dbReference type="EMBL" id="KAI9896493.1"/>
    </source>
</evidence>
<accession>A0ACC0UQU4</accession>